<feature type="transmembrane region" description="Helical" evidence="8">
    <location>
        <begin position="315"/>
        <end position="344"/>
    </location>
</feature>
<feature type="transmembrane region" description="Helical" evidence="8">
    <location>
        <begin position="247"/>
        <end position="277"/>
    </location>
</feature>
<keyword evidence="7 8" id="KW-0472">Membrane</keyword>
<dbReference type="Pfam" id="PF01594">
    <property type="entry name" value="AI-2E_transport"/>
    <property type="match status" value="1"/>
</dbReference>
<organism evidence="9 10">
    <name type="scientific">Myroides marinus</name>
    <dbReference type="NCBI Taxonomy" id="703342"/>
    <lineage>
        <taxon>Bacteria</taxon>
        <taxon>Pseudomonadati</taxon>
        <taxon>Bacteroidota</taxon>
        <taxon>Flavobacteriia</taxon>
        <taxon>Flavobacteriales</taxon>
        <taxon>Flavobacteriaceae</taxon>
        <taxon>Myroides</taxon>
    </lineage>
</organism>
<dbReference type="PANTHER" id="PTHR21716:SF53">
    <property type="entry name" value="PERMEASE PERM-RELATED"/>
    <property type="match status" value="1"/>
</dbReference>
<feature type="transmembrane region" description="Helical" evidence="8">
    <location>
        <begin position="157"/>
        <end position="185"/>
    </location>
</feature>
<evidence type="ECO:0000256" key="3">
    <source>
        <dbReference type="ARBA" id="ARBA00022448"/>
    </source>
</evidence>
<protein>
    <submittedName>
        <fullName evidence="9">Predicted PurR-regulated permease PerM</fullName>
    </submittedName>
</protein>
<evidence type="ECO:0000256" key="4">
    <source>
        <dbReference type="ARBA" id="ARBA00022475"/>
    </source>
</evidence>
<evidence type="ECO:0000256" key="6">
    <source>
        <dbReference type="ARBA" id="ARBA00022989"/>
    </source>
</evidence>
<dbReference type="InterPro" id="IPR002549">
    <property type="entry name" value="AI-2E-like"/>
</dbReference>
<comment type="similarity">
    <text evidence="2">Belongs to the autoinducer-2 exporter (AI-2E) (TC 2.A.86) family.</text>
</comment>
<keyword evidence="6 8" id="KW-1133">Transmembrane helix</keyword>
<feature type="transmembrane region" description="Helical" evidence="8">
    <location>
        <begin position="24"/>
        <end position="42"/>
    </location>
</feature>
<dbReference type="AlphaFoldDB" id="A0A1H6S0C9"/>
<name>A0A1H6S0C9_9FLAO</name>
<comment type="subcellular location">
    <subcellularLocation>
        <location evidence="1">Cell membrane</location>
        <topology evidence="1">Multi-pass membrane protein</topology>
    </subcellularLocation>
</comment>
<dbReference type="EMBL" id="FNYS01000002">
    <property type="protein sequence ID" value="SEI61369.1"/>
    <property type="molecule type" value="Genomic_DNA"/>
</dbReference>
<feature type="transmembrane region" description="Helical" evidence="8">
    <location>
        <begin position="219"/>
        <end position="241"/>
    </location>
</feature>
<feature type="transmembrane region" description="Helical" evidence="8">
    <location>
        <begin position="48"/>
        <end position="66"/>
    </location>
</feature>
<keyword evidence="5 8" id="KW-0812">Transmembrane</keyword>
<keyword evidence="3" id="KW-0813">Transport</keyword>
<evidence type="ECO:0000256" key="5">
    <source>
        <dbReference type="ARBA" id="ARBA00022692"/>
    </source>
</evidence>
<dbReference type="GO" id="GO:0055085">
    <property type="term" value="P:transmembrane transport"/>
    <property type="evidence" value="ECO:0007669"/>
    <property type="project" value="TreeGrafter"/>
</dbReference>
<evidence type="ECO:0000313" key="9">
    <source>
        <dbReference type="EMBL" id="SEI61369.1"/>
    </source>
</evidence>
<evidence type="ECO:0000313" key="10">
    <source>
        <dbReference type="Proteomes" id="UP000183077"/>
    </source>
</evidence>
<evidence type="ECO:0000256" key="1">
    <source>
        <dbReference type="ARBA" id="ARBA00004651"/>
    </source>
</evidence>
<sequence length="382" mass="42718">MWSNEVFEYFYIKKSMNKFVNYPLYLKVTCVLLSLVVFSYMAILLENIFVPLFLGLLVASLLVPFSQFLETKFRFSRGIASIIVVLIALSVLVGVLFLIGMQLVHLEDEWPAFQSQLMDSVGVIQEWVYTKFGIAKEHQLNYIESAASNSLKTGTDILGAAMSSLSTLVMFIVFTFLYSVFLLIYRGHLVRFVLMLFHDKHRDKVLDTVHAIQHMVKKYLVGLLLQMIIVSTLALIVFAILDIKYSLMLAVITGILNVLPYVGILIALIITVLITFATASGAKVLFVLIGFVVIHAIDGNIVMPKIVGSKVKVNSLVVIIGLILGEMAWGISGMLLAIPALAIIKIICDRVESLRPWGYLLGEESLPKDIVVEDEIKEEQEH</sequence>
<dbReference type="GO" id="GO:0005886">
    <property type="term" value="C:plasma membrane"/>
    <property type="evidence" value="ECO:0007669"/>
    <property type="project" value="UniProtKB-SubCell"/>
</dbReference>
<proteinExistence type="inferred from homology"/>
<dbReference type="PANTHER" id="PTHR21716">
    <property type="entry name" value="TRANSMEMBRANE PROTEIN"/>
    <property type="match status" value="1"/>
</dbReference>
<feature type="transmembrane region" description="Helical" evidence="8">
    <location>
        <begin position="78"/>
        <end position="101"/>
    </location>
</feature>
<evidence type="ECO:0000256" key="8">
    <source>
        <dbReference type="SAM" id="Phobius"/>
    </source>
</evidence>
<reference evidence="9 10" key="1">
    <citation type="submission" date="2016-10" db="EMBL/GenBank/DDBJ databases">
        <authorList>
            <person name="de Groot N.N."/>
        </authorList>
    </citation>
    <scope>NUCLEOTIDE SEQUENCE [LARGE SCALE GENOMIC DNA]</scope>
    <source>
        <strain evidence="9 10">DSM 23048</strain>
    </source>
</reference>
<gene>
    <name evidence="9" type="ORF">SAMN04488018_102246</name>
</gene>
<keyword evidence="4" id="KW-1003">Cell membrane</keyword>
<accession>A0A1H6S0C9</accession>
<evidence type="ECO:0000256" key="7">
    <source>
        <dbReference type="ARBA" id="ARBA00023136"/>
    </source>
</evidence>
<evidence type="ECO:0000256" key="2">
    <source>
        <dbReference type="ARBA" id="ARBA00009773"/>
    </source>
</evidence>
<dbReference type="Proteomes" id="UP000183077">
    <property type="component" value="Unassembled WGS sequence"/>
</dbReference>
<feature type="transmembrane region" description="Helical" evidence="8">
    <location>
        <begin position="284"/>
        <end position="303"/>
    </location>
</feature>